<dbReference type="Proteomes" id="UP001595952">
    <property type="component" value="Unassembled WGS sequence"/>
</dbReference>
<reference evidence="2" key="1">
    <citation type="journal article" date="2019" name="Int. J. Syst. Evol. Microbiol.">
        <title>The Global Catalogue of Microorganisms (GCM) 10K type strain sequencing project: providing services to taxonomists for standard genome sequencing and annotation.</title>
        <authorList>
            <consortium name="The Broad Institute Genomics Platform"/>
            <consortium name="The Broad Institute Genome Sequencing Center for Infectious Disease"/>
            <person name="Wu L."/>
            <person name="Ma J."/>
        </authorList>
    </citation>
    <scope>NUCLEOTIDE SEQUENCE [LARGE SCALE GENOMIC DNA]</scope>
    <source>
        <strain evidence="2">CCUG 55995</strain>
    </source>
</reference>
<dbReference type="RefSeq" id="WP_380060316.1">
    <property type="nucleotide sequence ID" value="NZ_JBHSEI010000001.1"/>
</dbReference>
<name>A0ABV9I646_9DEIO</name>
<proteinExistence type="predicted"/>
<evidence type="ECO:0000313" key="2">
    <source>
        <dbReference type="Proteomes" id="UP001595952"/>
    </source>
</evidence>
<dbReference type="SUPFAM" id="SSF53254">
    <property type="entry name" value="Phosphoglycerate mutase-like"/>
    <property type="match status" value="1"/>
</dbReference>
<comment type="caution">
    <text evidence="1">The sequence shown here is derived from an EMBL/GenBank/DDBJ whole genome shotgun (WGS) entry which is preliminary data.</text>
</comment>
<dbReference type="SMART" id="SM00855">
    <property type="entry name" value="PGAM"/>
    <property type="match status" value="1"/>
</dbReference>
<sequence>MKLLLIWHGQCGNNVIEHQADYAQARQPDPPLTALGRQQAQHLAQALSGVSHLYTSLMTRAVQTAAPLAQALGLPAHGLAEAYEYGGLTTGPAGGFTRVTGRDHASLQEECETLVWPHDLTGRPWDGGAEAWGGFAARAGRVLDQLRAAHRDDGTLNTHHDFAGALIRAALGWPGPGKGPRFRLAHLSTSLLEVPADRSPGTVHWLNRIDHLPPELARS</sequence>
<protein>
    <submittedName>
        <fullName evidence="1">Histidine phosphatase family protein</fullName>
    </submittedName>
</protein>
<dbReference type="InterPro" id="IPR029033">
    <property type="entry name" value="His_PPase_superfam"/>
</dbReference>
<dbReference type="InterPro" id="IPR013078">
    <property type="entry name" value="His_Pase_superF_clade-1"/>
</dbReference>
<accession>A0ABV9I646</accession>
<dbReference type="Gene3D" id="3.40.50.1240">
    <property type="entry name" value="Phosphoglycerate mutase-like"/>
    <property type="match status" value="1"/>
</dbReference>
<keyword evidence="2" id="KW-1185">Reference proteome</keyword>
<gene>
    <name evidence="1" type="ORF">ACFO0D_02940</name>
</gene>
<dbReference type="Pfam" id="PF00300">
    <property type="entry name" value="His_Phos_1"/>
    <property type="match status" value="1"/>
</dbReference>
<dbReference type="PANTHER" id="PTHR48100:SF1">
    <property type="entry name" value="HISTIDINE PHOSPHATASE FAMILY PROTEIN-RELATED"/>
    <property type="match status" value="1"/>
</dbReference>
<dbReference type="EMBL" id="JBHSEI010000001">
    <property type="protein sequence ID" value="MFC4637291.1"/>
    <property type="molecule type" value="Genomic_DNA"/>
</dbReference>
<dbReference type="CDD" id="cd07067">
    <property type="entry name" value="HP_PGM_like"/>
    <property type="match status" value="1"/>
</dbReference>
<dbReference type="PANTHER" id="PTHR48100">
    <property type="entry name" value="BROAD-SPECIFICITY PHOSPHATASE YOR283W-RELATED"/>
    <property type="match status" value="1"/>
</dbReference>
<dbReference type="InterPro" id="IPR050275">
    <property type="entry name" value="PGM_Phosphatase"/>
</dbReference>
<organism evidence="1 2">
    <name type="scientific">Deinococcus hohokamensis</name>
    <dbReference type="NCBI Taxonomy" id="309883"/>
    <lineage>
        <taxon>Bacteria</taxon>
        <taxon>Thermotogati</taxon>
        <taxon>Deinococcota</taxon>
        <taxon>Deinococci</taxon>
        <taxon>Deinococcales</taxon>
        <taxon>Deinococcaceae</taxon>
        <taxon>Deinococcus</taxon>
    </lineage>
</organism>
<evidence type="ECO:0000313" key="1">
    <source>
        <dbReference type="EMBL" id="MFC4637291.1"/>
    </source>
</evidence>